<dbReference type="AlphaFoldDB" id="A0A3B0JQT8"/>
<evidence type="ECO:0000256" key="4">
    <source>
        <dbReference type="ARBA" id="ARBA00022692"/>
    </source>
</evidence>
<evidence type="ECO:0000256" key="7">
    <source>
        <dbReference type="ARBA" id="ARBA00023098"/>
    </source>
</evidence>
<dbReference type="GO" id="GO:0042761">
    <property type="term" value="P:very long-chain fatty acid biosynthetic process"/>
    <property type="evidence" value="ECO:0007669"/>
    <property type="project" value="TreeGrafter"/>
</dbReference>
<dbReference type="GO" id="GO:0030148">
    <property type="term" value="P:sphingolipid biosynthetic process"/>
    <property type="evidence" value="ECO:0007669"/>
    <property type="project" value="TreeGrafter"/>
</dbReference>
<organism evidence="12 13">
    <name type="scientific">Drosophila guanche</name>
    <name type="common">Fruit fly</name>
    <dbReference type="NCBI Taxonomy" id="7266"/>
    <lineage>
        <taxon>Eukaryota</taxon>
        <taxon>Metazoa</taxon>
        <taxon>Ecdysozoa</taxon>
        <taxon>Arthropoda</taxon>
        <taxon>Hexapoda</taxon>
        <taxon>Insecta</taxon>
        <taxon>Pterygota</taxon>
        <taxon>Neoptera</taxon>
        <taxon>Endopterygota</taxon>
        <taxon>Diptera</taxon>
        <taxon>Brachycera</taxon>
        <taxon>Muscomorpha</taxon>
        <taxon>Ephydroidea</taxon>
        <taxon>Drosophilidae</taxon>
        <taxon>Drosophila</taxon>
        <taxon>Sophophora</taxon>
    </lineage>
</organism>
<dbReference type="PANTHER" id="PTHR11157">
    <property type="entry name" value="FATTY ACID ACYL TRANSFERASE-RELATED"/>
    <property type="match status" value="1"/>
</dbReference>
<feature type="transmembrane region" description="Helical" evidence="10">
    <location>
        <begin position="137"/>
        <end position="154"/>
    </location>
</feature>
<keyword evidence="13" id="KW-1185">Reference proteome</keyword>
<reference evidence="13" key="1">
    <citation type="submission" date="2018-01" db="EMBL/GenBank/DDBJ databases">
        <authorList>
            <person name="Alioto T."/>
            <person name="Alioto T."/>
        </authorList>
    </citation>
    <scope>NUCLEOTIDE SEQUENCE [LARGE SCALE GENOMIC DNA]</scope>
</reference>
<dbReference type="GO" id="GO:0034626">
    <property type="term" value="P:fatty acid elongation, polyunsaturated fatty acid"/>
    <property type="evidence" value="ECO:0007669"/>
    <property type="project" value="TreeGrafter"/>
</dbReference>
<feature type="transmembrane region" description="Helical" evidence="10">
    <location>
        <begin position="58"/>
        <end position="79"/>
    </location>
</feature>
<comment type="similarity">
    <text evidence="10">Belongs to the ELO family.</text>
</comment>
<feature type="transmembrane region" description="Helical" evidence="10">
    <location>
        <begin position="16"/>
        <end position="37"/>
    </location>
</feature>
<dbReference type="EC" id="2.3.1.199" evidence="10"/>
<evidence type="ECO:0000256" key="6">
    <source>
        <dbReference type="ARBA" id="ARBA00022989"/>
    </source>
</evidence>
<evidence type="ECO:0000256" key="11">
    <source>
        <dbReference type="SAM" id="MobiDB-lite"/>
    </source>
</evidence>
<evidence type="ECO:0000256" key="9">
    <source>
        <dbReference type="ARBA" id="ARBA00023160"/>
    </source>
</evidence>
<keyword evidence="3 10" id="KW-0808">Transferase</keyword>
<dbReference type="PANTHER" id="PTHR11157:SF116">
    <property type="entry name" value="ELONGATION OF VERY LONG CHAIN FATTY ACIDS PROTEIN-RELATED"/>
    <property type="match status" value="1"/>
</dbReference>
<gene>
    <name evidence="12" type="ORF">DGUA_6G000999</name>
</gene>
<feature type="transmembrane region" description="Helical" evidence="10">
    <location>
        <begin position="196"/>
        <end position="215"/>
    </location>
</feature>
<accession>A0A3B0JQT8</accession>
<dbReference type="EMBL" id="OUUW01000001">
    <property type="protein sequence ID" value="SPP73508.1"/>
    <property type="molecule type" value="Genomic_DNA"/>
</dbReference>
<feature type="region of interest" description="Disordered" evidence="11">
    <location>
        <begin position="261"/>
        <end position="286"/>
    </location>
</feature>
<evidence type="ECO:0000313" key="12">
    <source>
        <dbReference type="EMBL" id="SPP73508.1"/>
    </source>
</evidence>
<dbReference type="GO" id="GO:0005789">
    <property type="term" value="C:endoplasmic reticulum membrane"/>
    <property type="evidence" value="ECO:0007669"/>
    <property type="project" value="TreeGrafter"/>
</dbReference>
<dbReference type="GO" id="GO:0019367">
    <property type="term" value="P:fatty acid elongation, saturated fatty acid"/>
    <property type="evidence" value="ECO:0007669"/>
    <property type="project" value="TreeGrafter"/>
</dbReference>
<dbReference type="GO" id="GO:0009922">
    <property type="term" value="F:fatty acid elongase activity"/>
    <property type="evidence" value="ECO:0007669"/>
    <property type="project" value="UniProtKB-EC"/>
</dbReference>
<proteinExistence type="inferred from homology"/>
<dbReference type="GO" id="GO:0034625">
    <property type="term" value="P:fatty acid elongation, monounsaturated fatty acid"/>
    <property type="evidence" value="ECO:0007669"/>
    <property type="project" value="TreeGrafter"/>
</dbReference>
<sequence length="286" mass="33547">MTFGIFDIPQGDPEPILLASSPWPMIIILAVYLLFVLKLGKIYMRNRKPYDLKRLLMFYNLGQVVYNGIYFGVVFYYLFIEGICNLRCMESFPPGHKHRQLERVVHTAYLVNKVVDLLDTVFFVLRKSYKQVSFLHIYHHVFMAFGGYVVTRIYGTGGHFNSVGLLNTFVHTVMYFYYFLSSEYPAVKGNIWWKKYITLTQIVQFVLLFSYSFYVRFLSPNCAVPNSLLYVNMFQGIVFMYLFGKFYIQAYVRPPSVQSQSESQSQLQSQYQPQSQPQSMQKQKLS</sequence>
<dbReference type="InterPro" id="IPR002076">
    <property type="entry name" value="ELO_fam"/>
</dbReference>
<keyword evidence="6 10" id="KW-1133">Transmembrane helix</keyword>
<evidence type="ECO:0000256" key="3">
    <source>
        <dbReference type="ARBA" id="ARBA00022679"/>
    </source>
</evidence>
<keyword evidence="9 10" id="KW-0275">Fatty acid biosynthesis</keyword>
<protein>
    <recommendedName>
        <fullName evidence="10">Elongation of very long chain fatty acids protein</fullName>
        <ecNumber evidence="10">2.3.1.199</ecNumber>
    </recommendedName>
    <alternativeName>
        <fullName evidence="10">Very-long-chain 3-oxoacyl-CoA synthase</fullName>
    </alternativeName>
</protein>
<feature type="transmembrane region" description="Helical" evidence="10">
    <location>
        <begin position="227"/>
        <end position="248"/>
    </location>
</feature>
<dbReference type="STRING" id="7266.A0A3B0JQT8"/>
<keyword evidence="2 10" id="KW-0444">Lipid biosynthesis</keyword>
<keyword evidence="8 10" id="KW-0472">Membrane</keyword>
<dbReference type="OMA" id="CYLVMRF"/>
<evidence type="ECO:0000256" key="2">
    <source>
        <dbReference type="ARBA" id="ARBA00022516"/>
    </source>
</evidence>
<keyword evidence="7 10" id="KW-0443">Lipid metabolism</keyword>
<keyword evidence="4 10" id="KW-0812">Transmembrane</keyword>
<evidence type="ECO:0000256" key="8">
    <source>
        <dbReference type="ARBA" id="ARBA00023136"/>
    </source>
</evidence>
<evidence type="ECO:0000313" key="13">
    <source>
        <dbReference type="Proteomes" id="UP000268350"/>
    </source>
</evidence>
<feature type="transmembrane region" description="Helical" evidence="10">
    <location>
        <begin position="160"/>
        <end position="180"/>
    </location>
</feature>
<evidence type="ECO:0000256" key="1">
    <source>
        <dbReference type="ARBA" id="ARBA00004141"/>
    </source>
</evidence>
<comment type="subcellular location">
    <subcellularLocation>
        <location evidence="1">Membrane</location>
        <topology evidence="1">Multi-pass membrane protein</topology>
    </subcellularLocation>
</comment>
<evidence type="ECO:0000256" key="5">
    <source>
        <dbReference type="ARBA" id="ARBA00022832"/>
    </source>
</evidence>
<dbReference type="Proteomes" id="UP000268350">
    <property type="component" value="Unassembled WGS sequence"/>
</dbReference>
<keyword evidence="5 10" id="KW-0276">Fatty acid metabolism</keyword>
<comment type="catalytic activity">
    <reaction evidence="10">
        <text>a very-long-chain acyl-CoA + malonyl-CoA + H(+) = a very-long-chain 3-oxoacyl-CoA + CO2 + CoA</text>
        <dbReference type="Rhea" id="RHEA:32727"/>
        <dbReference type="ChEBI" id="CHEBI:15378"/>
        <dbReference type="ChEBI" id="CHEBI:16526"/>
        <dbReference type="ChEBI" id="CHEBI:57287"/>
        <dbReference type="ChEBI" id="CHEBI:57384"/>
        <dbReference type="ChEBI" id="CHEBI:90725"/>
        <dbReference type="ChEBI" id="CHEBI:90736"/>
        <dbReference type="EC" id="2.3.1.199"/>
    </reaction>
</comment>
<name>A0A3B0JQT8_DROGU</name>
<dbReference type="OrthoDB" id="434092at2759"/>
<dbReference type="Pfam" id="PF01151">
    <property type="entry name" value="ELO"/>
    <property type="match status" value="1"/>
</dbReference>
<evidence type="ECO:0000256" key="10">
    <source>
        <dbReference type="RuleBase" id="RU361115"/>
    </source>
</evidence>